<dbReference type="EMBL" id="JBAMMX010000008">
    <property type="protein sequence ID" value="KAK6935521.1"/>
    <property type="molecule type" value="Genomic_DNA"/>
</dbReference>
<reference evidence="1 2" key="1">
    <citation type="submission" date="2023-12" db="EMBL/GenBank/DDBJ databases">
        <title>A high-quality genome assembly for Dillenia turbinata (Dilleniales).</title>
        <authorList>
            <person name="Chanderbali A."/>
        </authorList>
    </citation>
    <scope>NUCLEOTIDE SEQUENCE [LARGE SCALE GENOMIC DNA]</scope>
    <source>
        <strain evidence="1">LSX21</strain>
        <tissue evidence="1">Leaf</tissue>
    </source>
</reference>
<organism evidence="1 2">
    <name type="scientific">Dillenia turbinata</name>
    <dbReference type="NCBI Taxonomy" id="194707"/>
    <lineage>
        <taxon>Eukaryota</taxon>
        <taxon>Viridiplantae</taxon>
        <taxon>Streptophyta</taxon>
        <taxon>Embryophyta</taxon>
        <taxon>Tracheophyta</taxon>
        <taxon>Spermatophyta</taxon>
        <taxon>Magnoliopsida</taxon>
        <taxon>eudicotyledons</taxon>
        <taxon>Gunneridae</taxon>
        <taxon>Pentapetalae</taxon>
        <taxon>Dilleniales</taxon>
        <taxon>Dilleniaceae</taxon>
        <taxon>Dillenia</taxon>
    </lineage>
</organism>
<dbReference type="AlphaFoldDB" id="A0AAN8ZEX7"/>
<name>A0AAN8ZEX7_9MAGN</name>
<sequence length="73" mass="7787">MKLLHYNPFLLAISDGSSAEAGITRNASQPFSRSEVRIAPTQMAPGGKASLQPKRTPMSNEEIEAILASMALS</sequence>
<evidence type="ECO:0000313" key="1">
    <source>
        <dbReference type="EMBL" id="KAK6935521.1"/>
    </source>
</evidence>
<comment type="caution">
    <text evidence="1">The sequence shown here is derived from an EMBL/GenBank/DDBJ whole genome shotgun (WGS) entry which is preliminary data.</text>
</comment>
<accession>A0AAN8ZEX7</accession>
<keyword evidence="2" id="KW-1185">Reference proteome</keyword>
<dbReference type="PANTHER" id="PTHR35751:SF3">
    <property type="entry name" value="OS06G0530200 PROTEIN"/>
    <property type="match status" value="1"/>
</dbReference>
<gene>
    <name evidence="1" type="ORF">RJ641_035676</name>
</gene>
<proteinExistence type="predicted"/>
<evidence type="ECO:0000313" key="2">
    <source>
        <dbReference type="Proteomes" id="UP001370490"/>
    </source>
</evidence>
<protein>
    <submittedName>
        <fullName evidence="1">Uncharacterized protein</fullName>
    </submittedName>
</protein>
<dbReference type="Proteomes" id="UP001370490">
    <property type="component" value="Unassembled WGS sequence"/>
</dbReference>
<dbReference type="PANTHER" id="PTHR35751">
    <property type="match status" value="1"/>
</dbReference>